<evidence type="ECO:0000313" key="3">
    <source>
        <dbReference type="EMBL" id="NTS29908.1"/>
    </source>
</evidence>
<reference evidence="3 4" key="1">
    <citation type="submission" date="2020-05" db="EMBL/GenBank/DDBJ databases">
        <authorList>
            <person name="Kim M.K."/>
        </authorList>
    </citation>
    <scope>NUCLEOTIDE SEQUENCE [LARGE SCALE GENOMIC DNA]</scope>
    <source>
        <strain evidence="3 4">BT25</strain>
    </source>
</reference>
<comment type="function">
    <text evidence="2">Antitoxin component of a type II toxin-antitoxin (TA) system.</text>
</comment>
<comment type="caution">
    <text evidence="3">The sequence shown here is derived from an EMBL/GenBank/DDBJ whole genome shotgun (WGS) entry which is preliminary data.</text>
</comment>
<dbReference type="Pfam" id="PF02604">
    <property type="entry name" value="PhdYeFM_antitox"/>
    <property type="match status" value="1"/>
</dbReference>
<dbReference type="NCBIfam" id="TIGR01552">
    <property type="entry name" value="phd_fam"/>
    <property type="match status" value="1"/>
</dbReference>
<organism evidence="3 4">
    <name type="scientific">Phyllobacterium pellucidum</name>
    <dbReference type="NCBI Taxonomy" id="2740464"/>
    <lineage>
        <taxon>Bacteria</taxon>
        <taxon>Pseudomonadati</taxon>
        <taxon>Pseudomonadota</taxon>
        <taxon>Alphaproteobacteria</taxon>
        <taxon>Hyphomicrobiales</taxon>
        <taxon>Phyllobacteriaceae</taxon>
        <taxon>Phyllobacterium</taxon>
    </lineage>
</organism>
<accession>A0A849VJ72</accession>
<dbReference type="RefSeq" id="WP_027232419.1">
    <property type="nucleotide sequence ID" value="NZ_CP088292.1"/>
</dbReference>
<proteinExistence type="inferred from homology"/>
<evidence type="ECO:0000256" key="1">
    <source>
        <dbReference type="ARBA" id="ARBA00009981"/>
    </source>
</evidence>
<dbReference type="AlphaFoldDB" id="A0A849VJ72"/>
<dbReference type="Gene3D" id="3.40.1620.10">
    <property type="entry name" value="YefM-like domain"/>
    <property type="match status" value="1"/>
</dbReference>
<dbReference type="Proteomes" id="UP000550508">
    <property type="component" value="Unassembled WGS sequence"/>
</dbReference>
<dbReference type="InterPro" id="IPR036165">
    <property type="entry name" value="YefM-like_sf"/>
</dbReference>
<gene>
    <name evidence="3" type="ORF">HQ945_01455</name>
</gene>
<dbReference type="EMBL" id="JABUMX010000001">
    <property type="protein sequence ID" value="NTS29908.1"/>
    <property type="molecule type" value="Genomic_DNA"/>
</dbReference>
<comment type="similarity">
    <text evidence="1 2">Belongs to the phD/YefM antitoxin family.</text>
</comment>
<dbReference type="PANTHER" id="PTHR35377">
    <property type="entry name" value="ANTITOXIN VAPB49-RELATED-RELATED"/>
    <property type="match status" value="1"/>
</dbReference>
<dbReference type="SUPFAM" id="SSF143120">
    <property type="entry name" value="YefM-like"/>
    <property type="match status" value="1"/>
</dbReference>
<name>A0A849VJ72_9HYPH</name>
<keyword evidence="4" id="KW-1185">Reference proteome</keyword>
<evidence type="ECO:0000256" key="2">
    <source>
        <dbReference type="RuleBase" id="RU362080"/>
    </source>
</evidence>
<evidence type="ECO:0000313" key="4">
    <source>
        <dbReference type="Proteomes" id="UP000550508"/>
    </source>
</evidence>
<dbReference type="InterPro" id="IPR006442">
    <property type="entry name" value="Antitoxin_Phd/YefM"/>
</dbReference>
<protein>
    <recommendedName>
        <fullName evidence="2">Antitoxin</fullName>
    </recommendedName>
</protein>
<dbReference type="InterPro" id="IPR051416">
    <property type="entry name" value="phD-YefM_TA_antitoxins"/>
</dbReference>
<dbReference type="PANTHER" id="PTHR35377:SF4">
    <property type="entry name" value="PREVENT-HOST-DEATH FAMILY PROTEIN"/>
    <property type="match status" value="1"/>
</dbReference>
<sequence>MNKVNLYDAKTNLSNLVDRAAAGEEVVIAKNGVPLARLGPLPKQKQSRHPAKALGISYIAEDFDAVDDQTVELFSGGNA</sequence>